<feature type="signal peptide" evidence="2">
    <location>
        <begin position="1"/>
        <end position="16"/>
    </location>
</feature>
<dbReference type="Proteomes" id="UP000198967">
    <property type="component" value="Unassembled WGS sequence"/>
</dbReference>
<evidence type="ECO:0000313" key="4">
    <source>
        <dbReference type="EMBL" id="SDF48707.1"/>
    </source>
</evidence>
<dbReference type="Pfam" id="PF00497">
    <property type="entry name" value="SBP_bac_3"/>
    <property type="match status" value="1"/>
</dbReference>
<dbReference type="PROSITE" id="PS51257">
    <property type="entry name" value="PROKAR_LIPOPROTEIN"/>
    <property type="match status" value="1"/>
</dbReference>
<feature type="domain" description="Solute-binding protein family 3/N-terminal" evidence="3">
    <location>
        <begin position="41"/>
        <end position="260"/>
    </location>
</feature>
<keyword evidence="5" id="KW-1185">Reference proteome</keyword>
<dbReference type="STRING" id="366584.SAMN05216377_10582"/>
<proteinExistence type="predicted"/>
<evidence type="ECO:0000256" key="2">
    <source>
        <dbReference type="SAM" id="SignalP"/>
    </source>
</evidence>
<dbReference type="InterPro" id="IPR001638">
    <property type="entry name" value="Solute-binding_3/MltF_N"/>
</dbReference>
<evidence type="ECO:0000313" key="5">
    <source>
        <dbReference type="Proteomes" id="UP000198967"/>
    </source>
</evidence>
<dbReference type="PANTHER" id="PTHR35936">
    <property type="entry name" value="MEMBRANE-BOUND LYTIC MUREIN TRANSGLYCOSYLASE F"/>
    <property type="match status" value="1"/>
</dbReference>
<evidence type="ECO:0000259" key="3">
    <source>
        <dbReference type="SMART" id="SM00062"/>
    </source>
</evidence>
<organism evidence="4 5">
    <name type="scientific">Pseudonocardia oroxyli</name>
    <dbReference type="NCBI Taxonomy" id="366584"/>
    <lineage>
        <taxon>Bacteria</taxon>
        <taxon>Bacillati</taxon>
        <taxon>Actinomycetota</taxon>
        <taxon>Actinomycetes</taxon>
        <taxon>Pseudonocardiales</taxon>
        <taxon>Pseudonocardiaceae</taxon>
        <taxon>Pseudonocardia</taxon>
    </lineage>
</organism>
<evidence type="ECO:0000256" key="1">
    <source>
        <dbReference type="ARBA" id="ARBA00022729"/>
    </source>
</evidence>
<dbReference type="Gene3D" id="3.40.190.10">
    <property type="entry name" value="Periplasmic binding protein-like II"/>
    <property type="match status" value="2"/>
</dbReference>
<reference evidence="4 5" key="1">
    <citation type="submission" date="2016-10" db="EMBL/GenBank/DDBJ databases">
        <authorList>
            <person name="de Groot N.N."/>
        </authorList>
    </citation>
    <scope>NUCLEOTIDE SEQUENCE [LARGE SCALE GENOMIC DNA]</scope>
    <source>
        <strain evidence="4 5">CGMCC 4.3143</strain>
    </source>
</reference>
<dbReference type="PANTHER" id="PTHR35936:SF38">
    <property type="entry name" value="GLUTAMINE-BINDING PERIPLASMIC PROTEIN"/>
    <property type="match status" value="1"/>
</dbReference>
<dbReference type="SMART" id="SM00062">
    <property type="entry name" value="PBPb"/>
    <property type="match status" value="1"/>
</dbReference>
<protein>
    <submittedName>
        <fullName evidence="4">Amino acid ABC transporter substrate-binding protein, PAAT family</fullName>
    </submittedName>
</protein>
<accession>A0A1G7LGQ2</accession>
<keyword evidence="1 2" id="KW-0732">Signal</keyword>
<name>A0A1G7LGQ2_PSEOR</name>
<sequence>MRARSFLLPLTAAAMAAVLAGCGGGGAAEAPGGVQLVQEGSLTMCTQLPYDPFEFRQGNDIVGFDVDMVNLVSAKLGVTTQIIDTPFDTIQSGADLDTGKCDIGAAAMTITDARKQNIDFSDPYFDATQALLVKADAGITDLGQLAGKRLGVQNSTTGADYAAANAAGAEIVTFEDLGLLLTAVQTGNVDAAINDNGPLLDFAKKNPGLTVTKEFDTGEQYGFGVRKGNTALTQAVNEALAAAKSDGTYNRIYTTWFGQAPATGS</sequence>
<dbReference type="EMBL" id="FNBE01000005">
    <property type="protein sequence ID" value="SDF48707.1"/>
    <property type="molecule type" value="Genomic_DNA"/>
</dbReference>
<dbReference type="SUPFAM" id="SSF53850">
    <property type="entry name" value="Periplasmic binding protein-like II"/>
    <property type="match status" value="1"/>
</dbReference>
<feature type="chain" id="PRO_5038609324" evidence="2">
    <location>
        <begin position="17"/>
        <end position="265"/>
    </location>
</feature>
<dbReference type="AlphaFoldDB" id="A0A1G7LGQ2"/>
<gene>
    <name evidence="4" type="ORF">SAMN05216377_10582</name>
</gene>